<dbReference type="Pfam" id="PF02617">
    <property type="entry name" value="ClpS"/>
    <property type="match status" value="1"/>
</dbReference>
<dbReference type="InterPro" id="IPR003769">
    <property type="entry name" value="ClpS_core"/>
</dbReference>
<protein>
    <recommendedName>
        <fullName evidence="1">ATP-dependent Clp protease adapter protein ClpS</fullName>
    </recommendedName>
</protein>
<dbReference type="GO" id="GO:0006508">
    <property type="term" value="P:proteolysis"/>
    <property type="evidence" value="ECO:0007669"/>
    <property type="project" value="UniProtKB-UniRule"/>
</dbReference>
<evidence type="ECO:0000259" key="2">
    <source>
        <dbReference type="Pfam" id="PF02617"/>
    </source>
</evidence>
<comment type="subunit">
    <text evidence="1">Binds to the N-terminal domain of the chaperone ClpA.</text>
</comment>
<keyword evidence="3" id="KW-0378">Hydrolase</keyword>
<keyword evidence="3" id="KW-0645">Protease</keyword>
<reference evidence="3" key="2">
    <citation type="submission" date="2021-04" db="EMBL/GenBank/DDBJ databases">
        <authorList>
            <person name="Dong X."/>
        </authorList>
    </citation>
    <scope>NUCLEOTIDE SEQUENCE</scope>
    <source>
        <strain evidence="3">ZWT</strain>
    </source>
</reference>
<gene>
    <name evidence="1" type="primary">clpS</name>
    <name evidence="3" type="ORF">KDK92_01625</name>
</gene>
<dbReference type="InterPro" id="IPR014719">
    <property type="entry name" value="Ribosomal_bL12_C/ClpS-like"/>
</dbReference>
<sequence length="99" mass="11101">MNECGNVKSKSDIKIKMPKKYKVIMHNDDYTSMEFVIEVLVKIFGKSVPEATKIMYEVHENGHGIAGIYSFDIAKTKALEAMSIAEGEGLPFNLTVEEE</sequence>
<evidence type="ECO:0000313" key="4">
    <source>
        <dbReference type="Proteomes" id="UP001056429"/>
    </source>
</evidence>
<dbReference type="AlphaFoldDB" id="A0A9J6NZ65"/>
<accession>A0A9J6NZ65</accession>
<dbReference type="GO" id="GO:0008233">
    <property type="term" value="F:peptidase activity"/>
    <property type="evidence" value="ECO:0007669"/>
    <property type="project" value="UniProtKB-KW"/>
</dbReference>
<organism evidence="3 4">
    <name type="scientific">Oceanirhabdus seepicola</name>
    <dbReference type="NCBI Taxonomy" id="2828781"/>
    <lineage>
        <taxon>Bacteria</taxon>
        <taxon>Bacillati</taxon>
        <taxon>Bacillota</taxon>
        <taxon>Clostridia</taxon>
        <taxon>Eubacteriales</taxon>
        <taxon>Clostridiaceae</taxon>
        <taxon>Oceanirhabdus</taxon>
    </lineage>
</organism>
<keyword evidence="4" id="KW-1185">Reference proteome</keyword>
<comment type="caution">
    <text evidence="3">The sequence shown here is derived from an EMBL/GenBank/DDBJ whole genome shotgun (WGS) entry which is preliminary data.</text>
</comment>
<dbReference type="PANTHER" id="PTHR33473:SF19">
    <property type="entry name" value="ATP-DEPENDENT CLP PROTEASE ADAPTER PROTEIN CLPS"/>
    <property type="match status" value="1"/>
</dbReference>
<dbReference type="EMBL" id="JAGSOJ010000001">
    <property type="protein sequence ID" value="MCM1988424.1"/>
    <property type="molecule type" value="Genomic_DNA"/>
</dbReference>
<name>A0A9J6NZ65_9CLOT</name>
<comment type="function">
    <text evidence="1">Involved in the modulation of the specificity of the ClpAP-mediated ATP-dependent protein degradation.</text>
</comment>
<feature type="domain" description="Adaptor protein ClpS core" evidence="2">
    <location>
        <begin position="17"/>
        <end position="94"/>
    </location>
</feature>
<dbReference type="RefSeq" id="WP_250857293.1">
    <property type="nucleotide sequence ID" value="NZ_JAGSOJ010000001.1"/>
</dbReference>
<evidence type="ECO:0000256" key="1">
    <source>
        <dbReference type="HAMAP-Rule" id="MF_00302"/>
    </source>
</evidence>
<evidence type="ECO:0000313" key="3">
    <source>
        <dbReference type="EMBL" id="MCM1988424.1"/>
    </source>
</evidence>
<dbReference type="InterPro" id="IPR022935">
    <property type="entry name" value="ClpS"/>
</dbReference>
<dbReference type="GO" id="GO:0030163">
    <property type="term" value="P:protein catabolic process"/>
    <property type="evidence" value="ECO:0007669"/>
    <property type="project" value="InterPro"/>
</dbReference>
<dbReference type="Gene3D" id="3.30.1390.10">
    <property type="match status" value="1"/>
</dbReference>
<comment type="similarity">
    <text evidence="1">Belongs to the ClpS family.</text>
</comment>
<dbReference type="HAMAP" id="MF_00302">
    <property type="entry name" value="ClpS"/>
    <property type="match status" value="1"/>
</dbReference>
<dbReference type="PANTHER" id="PTHR33473">
    <property type="entry name" value="ATP-DEPENDENT CLP PROTEASE ADAPTER PROTEIN CLPS1, CHLOROPLASTIC"/>
    <property type="match status" value="1"/>
</dbReference>
<reference evidence="3" key="1">
    <citation type="journal article" date="2021" name="mSystems">
        <title>Bacteria and Archaea Synergistically Convert Glycine Betaine to Biogenic Methane in the Formosa Cold Seep of the South China Sea.</title>
        <authorList>
            <person name="Li L."/>
            <person name="Zhang W."/>
            <person name="Zhang S."/>
            <person name="Song L."/>
            <person name="Sun Q."/>
            <person name="Zhang H."/>
            <person name="Xiang H."/>
            <person name="Dong X."/>
        </authorList>
    </citation>
    <scope>NUCLEOTIDE SEQUENCE</scope>
    <source>
        <strain evidence="3">ZWT</strain>
    </source>
</reference>
<dbReference type="Proteomes" id="UP001056429">
    <property type="component" value="Unassembled WGS sequence"/>
</dbReference>
<proteinExistence type="inferred from homology"/>
<dbReference type="SUPFAM" id="SSF54736">
    <property type="entry name" value="ClpS-like"/>
    <property type="match status" value="1"/>
</dbReference>